<dbReference type="InterPro" id="IPR013321">
    <property type="entry name" value="Arc_rbn_hlx_hlx"/>
</dbReference>
<dbReference type="Pfam" id="PF04221">
    <property type="entry name" value="RelB"/>
    <property type="match status" value="1"/>
</dbReference>
<keyword evidence="2" id="KW-1185">Reference proteome</keyword>
<gene>
    <name evidence="1" type="ORF">ESZ50_09105</name>
</gene>
<dbReference type="AlphaFoldDB" id="A0A6C2C3U9"/>
<dbReference type="Gene3D" id="1.10.1220.10">
    <property type="entry name" value="Met repressor-like"/>
    <property type="match status" value="1"/>
</dbReference>
<dbReference type="InterPro" id="IPR007337">
    <property type="entry name" value="RelB/DinJ"/>
</dbReference>
<accession>A0A6C2C3U9</accession>
<dbReference type="RefSeq" id="WP_148623258.1">
    <property type="nucleotide sequence ID" value="NZ_SDGZ01000022.1"/>
</dbReference>
<protein>
    <submittedName>
        <fullName evidence="1">RelB/DinJ family addiction module antitoxin</fullName>
    </submittedName>
</protein>
<dbReference type="EMBL" id="SDGZ01000022">
    <property type="protein sequence ID" value="TYC48359.1"/>
    <property type="molecule type" value="Genomic_DNA"/>
</dbReference>
<name>A0A6C2C3U9_9LACO</name>
<comment type="caution">
    <text evidence="1">The sequence shown here is derived from an EMBL/GenBank/DDBJ whole genome shotgun (WGS) entry which is preliminary data.</text>
</comment>
<dbReference type="OrthoDB" id="9808267at2"/>
<organism evidence="1 2">
    <name type="scientific">Weissella muntiaci</name>
    <dbReference type="NCBI Taxonomy" id="2508881"/>
    <lineage>
        <taxon>Bacteria</taxon>
        <taxon>Bacillati</taxon>
        <taxon>Bacillota</taxon>
        <taxon>Bacilli</taxon>
        <taxon>Lactobacillales</taxon>
        <taxon>Lactobacillaceae</taxon>
        <taxon>Weissella</taxon>
    </lineage>
</organism>
<evidence type="ECO:0000313" key="1">
    <source>
        <dbReference type="EMBL" id="TYC48359.1"/>
    </source>
</evidence>
<proteinExistence type="predicted"/>
<dbReference type="GO" id="GO:0006355">
    <property type="term" value="P:regulation of DNA-templated transcription"/>
    <property type="evidence" value="ECO:0007669"/>
    <property type="project" value="InterPro"/>
</dbReference>
<evidence type="ECO:0000313" key="2">
    <source>
        <dbReference type="Proteomes" id="UP000371977"/>
    </source>
</evidence>
<sequence>MKDVLVQIRIDKDIKTKTDEIFSRSGISTQNAIKVFLYLVAKNNKSPFSDLFR</sequence>
<reference evidence="1 2" key="1">
    <citation type="submission" date="2019-01" db="EMBL/GenBank/DDBJ databases">
        <title>Weissella sp. nov., a novel lactic acid bacterium isolated from animal feces.</title>
        <authorList>
            <person name="Wang L.-T."/>
        </authorList>
    </citation>
    <scope>NUCLEOTIDE SEQUENCE [LARGE SCALE GENOMIC DNA]</scope>
    <source>
        <strain evidence="1 2">8H-2</strain>
    </source>
</reference>
<dbReference type="Proteomes" id="UP000371977">
    <property type="component" value="Unassembled WGS sequence"/>
</dbReference>